<evidence type="ECO:0000259" key="8">
    <source>
        <dbReference type="SMART" id="SM00244"/>
    </source>
</evidence>
<dbReference type="SUPFAM" id="SSF117892">
    <property type="entry name" value="Band 7/SPFH domain"/>
    <property type="match status" value="1"/>
</dbReference>
<dbReference type="InterPro" id="IPR010200">
    <property type="entry name" value="HflC"/>
</dbReference>
<evidence type="ECO:0000256" key="7">
    <source>
        <dbReference type="SAM" id="SignalP"/>
    </source>
</evidence>
<dbReference type="SMART" id="SM00244">
    <property type="entry name" value="PHB"/>
    <property type="match status" value="1"/>
</dbReference>
<proteinExistence type="inferred from homology"/>
<dbReference type="PANTHER" id="PTHR42911:SF1">
    <property type="entry name" value="MODULATOR OF FTSH PROTEASE HFLC"/>
    <property type="match status" value="1"/>
</dbReference>
<keyword evidence="3" id="KW-0812">Transmembrane</keyword>
<dbReference type="KEGG" id="ade:Adeh_3523"/>
<evidence type="ECO:0000313" key="9">
    <source>
        <dbReference type="EMBL" id="ABC83289.1"/>
    </source>
</evidence>
<keyword evidence="9" id="KW-0378">Hydrolase</keyword>
<dbReference type="GO" id="GO:0008233">
    <property type="term" value="F:peptidase activity"/>
    <property type="evidence" value="ECO:0007669"/>
    <property type="project" value="UniProtKB-KW"/>
</dbReference>
<dbReference type="OrthoDB" id="9812991at2"/>
<dbReference type="Pfam" id="PF01145">
    <property type="entry name" value="Band_7"/>
    <property type="match status" value="1"/>
</dbReference>
<dbReference type="MEROPS" id="I87.001"/>
<dbReference type="Gene3D" id="3.30.479.30">
    <property type="entry name" value="Band 7 domain"/>
    <property type="match status" value="1"/>
</dbReference>
<keyword evidence="9" id="KW-0645">Protease</keyword>
<dbReference type="PIRSF" id="PIRSF005651">
    <property type="entry name" value="HflC"/>
    <property type="match status" value="1"/>
</dbReference>
<reference evidence="9" key="1">
    <citation type="submission" date="2006-01" db="EMBL/GenBank/DDBJ databases">
        <title>Complete sequence of Anaeromyxobacter dehalogenans 2CP-C.</title>
        <authorList>
            <consortium name="US DOE Joint Genome Institute"/>
            <person name="Copeland A."/>
            <person name="Lucas S."/>
            <person name="Lapidus A."/>
            <person name="Barry K."/>
            <person name="Detter J.C."/>
            <person name="Glavina T."/>
            <person name="Hammon N."/>
            <person name="Israni S."/>
            <person name="Pitluck S."/>
            <person name="Brettin T."/>
            <person name="Bruce D."/>
            <person name="Han C."/>
            <person name="Tapia R."/>
            <person name="Gilna P."/>
            <person name="Kiss H."/>
            <person name="Schmutz J."/>
            <person name="Larimer F."/>
            <person name="Land M."/>
            <person name="Kyrpides N."/>
            <person name="Anderson I."/>
            <person name="Sanford R.A."/>
            <person name="Ritalahti K.M."/>
            <person name="Thomas H.S."/>
            <person name="Kirby J.R."/>
            <person name="Zhulin I.B."/>
            <person name="Loeffler F.E."/>
            <person name="Richardson P."/>
        </authorList>
    </citation>
    <scope>NUCLEOTIDE SEQUENCE</scope>
    <source>
        <strain evidence="9">2CP-C</strain>
    </source>
</reference>
<feature type="signal peptide" evidence="7">
    <location>
        <begin position="1"/>
        <end position="23"/>
    </location>
</feature>
<dbReference type="GO" id="GO:0006508">
    <property type="term" value="P:proteolysis"/>
    <property type="evidence" value="ECO:0007669"/>
    <property type="project" value="UniProtKB-KW"/>
</dbReference>
<evidence type="ECO:0000256" key="2">
    <source>
        <dbReference type="ARBA" id="ARBA00007862"/>
    </source>
</evidence>
<dbReference type="GO" id="GO:0016020">
    <property type="term" value="C:membrane"/>
    <property type="evidence" value="ECO:0007669"/>
    <property type="project" value="UniProtKB-SubCell"/>
</dbReference>
<dbReference type="STRING" id="290397.Adeh_3523"/>
<evidence type="ECO:0000256" key="6">
    <source>
        <dbReference type="PIRNR" id="PIRNR005651"/>
    </source>
</evidence>
<evidence type="ECO:0000313" key="10">
    <source>
        <dbReference type="Proteomes" id="UP000001935"/>
    </source>
</evidence>
<dbReference type="NCBIfam" id="TIGR01932">
    <property type="entry name" value="hflC"/>
    <property type="match status" value="1"/>
</dbReference>
<keyword evidence="7" id="KW-0732">Signal</keyword>
<feature type="chain" id="PRO_5004210292" description="Protein HflC" evidence="7">
    <location>
        <begin position="24"/>
        <end position="313"/>
    </location>
</feature>
<gene>
    <name evidence="9" type="ordered locus">Adeh_3523</name>
</gene>
<organism evidence="9 10">
    <name type="scientific">Anaeromyxobacter dehalogenans (strain 2CP-C)</name>
    <dbReference type="NCBI Taxonomy" id="290397"/>
    <lineage>
        <taxon>Bacteria</taxon>
        <taxon>Pseudomonadati</taxon>
        <taxon>Myxococcota</taxon>
        <taxon>Myxococcia</taxon>
        <taxon>Myxococcales</taxon>
        <taxon>Cystobacterineae</taxon>
        <taxon>Anaeromyxobacteraceae</taxon>
        <taxon>Anaeromyxobacter</taxon>
    </lineage>
</organism>
<dbReference type="AlphaFoldDB" id="Q2IFC8"/>
<accession>Q2IFC8</accession>
<dbReference type="HOGENOM" id="CLU_059167_1_1_7"/>
<dbReference type="eggNOG" id="COG0330">
    <property type="taxonomic scope" value="Bacteria"/>
</dbReference>
<evidence type="ECO:0000256" key="3">
    <source>
        <dbReference type="ARBA" id="ARBA00022692"/>
    </source>
</evidence>
<keyword evidence="5" id="KW-0472">Membrane</keyword>
<dbReference type="PANTHER" id="PTHR42911">
    <property type="entry name" value="MODULATOR OF FTSH PROTEASE HFLC"/>
    <property type="match status" value="1"/>
</dbReference>
<dbReference type="EMBL" id="CP000251">
    <property type="protein sequence ID" value="ABC83289.1"/>
    <property type="molecule type" value="Genomic_DNA"/>
</dbReference>
<evidence type="ECO:0000256" key="5">
    <source>
        <dbReference type="ARBA" id="ARBA00023136"/>
    </source>
</evidence>
<evidence type="ECO:0000256" key="4">
    <source>
        <dbReference type="ARBA" id="ARBA00022989"/>
    </source>
</evidence>
<dbReference type="InterPro" id="IPR001107">
    <property type="entry name" value="Band_7"/>
</dbReference>
<dbReference type="RefSeq" id="WP_011422571.1">
    <property type="nucleotide sequence ID" value="NC_007760.1"/>
</dbReference>
<feature type="domain" description="Band 7" evidence="8">
    <location>
        <begin position="21"/>
        <end position="209"/>
    </location>
</feature>
<protein>
    <recommendedName>
        <fullName evidence="6">Protein HflC</fullName>
    </recommendedName>
</protein>
<comment type="function">
    <text evidence="6">HflC and HflK could regulate a protease.</text>
</comment>
<comment type="similarity">
    <text evidence="2 6">Belongs to the band 7/mec-2 family. HflC subfamily.</text>
</comment>
<name>Q2IFC8_ANADE</name>
<dbReference type="InterPro" id="IPR036013">
    <property type="entry name" value="Band_7/SPFH_dom_sf"/>
</dbReference>
<sequence length="313" mass="36034">MSRTPVAVAVLALLCVLVASASAYTLGENEQAVITRFGEPRGEPISEPGLHFKLPFADTVNRFDKRWLDWRGDPNQIPTKDKKYIWVDTFGRWRIVDPLRFFQRLRDERNAQSRLDDIIDGETRNAIASFALIEAVRTTDRSFEDDEYSAELGGAEALEDVKVGRDRLTRQIRDRAAEVVKEFGVELVDVQIRRINYVNEVQVKVFDRMISERRRIAERSRSEGMGRAAEIRGQRERDLKAIRSEAYRKAQEVSGKADAEATRIYAAAFGRDPEFFQFLRTLEAYPRTMDGSTSLFLGTDSEFYRYLRSSKKQ</sequence>
<dbReference type="Proteomes" id="UP000001935">
    <property type="component" value="Chromosome"/>
</dbReference>
<evidence type="ECO:0000256" key="1">
    <source>
        <dbReference type="ARBA" id="ARBA00004167"/>
    </source>
</evidence>
<comment type="subcellular location">
    <subcellularLocation>
        <location evidence="1">Membrane</location>
        <topology evidence="1">Single-pass membrane protein</topology>
    </subcellularLocation>
</comment>
<keyword evidence="4" id="KW-1133">Transmembrane helix</keyword>
<dbReference type="CDD" id="cd03405">
    <property type="entry name" value="SPFH_HflC"/>
    <property type="match status" value="1"/>
</dbReference>